<feature type="transmembrane region" description="Helical" evidence="6">
    <location>
        <begin position="18"/>
        <end position="36"/>
    </location>
</feature>
<feature type="transmembrane region" description="Helical" evidence="6">
    <location>
        <begin position="48"/>
        <end position="70"/>
    </location>
</feature>
<sequence length="492" mass="55026">MSFATFDPPRTVLTSGRILFILIVQYMSAGKIFYYLNAALIAGVSLGSFLYGLEIWVLFFIVFALFIILYVWKRKVFFASACFFIAFAGLLFVRHAVVNYENLHVQTISQTPQIFLGHITDISIKKSQLLIRIKTPSGTIRFSTYEHGIREGDKIQIRCNAFSESFELAIVATHKQIAFCSDAEILTRESNKQSGLPYIRNALSIILFKALPSPESDLLAGMLLGKQSNFSDDLDQVLQRTGTTHVVVLSGFNITIFAFVINSLFRRTGLGLKSSTIASLIVIWLFIFLVGFSAPVVRAGILASFMLLARVRGRPSSSIALLLLSASIMLFENPLLLRWSLSFQLSFLATIGVLYQDVLSPRFLFISTRFGIRENLQTTFAATIMTAPLIALSFGGVSLVSLFTNMVVLPFVPLVMALGVPVLIAGFLHQSIALILGMFPFIFLRFITSFLTWFSGLPFAYIQNFHISFLVIMPWYGVFGFIAFRRSKKQQD</sequence>
<keyword evidence="3 6" id="KW-0812">Transmembrane</keyword>
<evidence type="ECO:0000256" key="4">
    <source>
        <dbReference type="ARBA" id="ARBA00022989"/>
    </source>
</evidence>
<feature type="domain" description="ComEC/Rec2-related protein" evidence="7">
    <location>
        <begin position="222"/>
        <end position="488"/>
    </location>
</feature>
<reference evidence="9" key="1">
    <citation type="submission" date="2017-09" db="EMBL/GenBank/DDBJ databases">
        <title>Depth-based differentiation of microbial function through sediment-hosted aquifers and enrichment of novel symbionts in the deep terrestrial subsurface.</title>
        <authorList>
            <person name="Probst A.J."/>
            <person name="Ladd B."/>
            <person name="Jarett J.K."/>
            <person name="Geller-Mcgrath D.E."/>
            <person name="Sieber C.M.K."/>
            <person name="Emerson J.B."/>
            <person name="Anantharaman K."/>
            <person name="Thomas B.C."/>
            <person name="Malmstrom R."/>
            <person name="Stieglmeier M."/>
            <person name="Klingl A."/>
            <person name="Woyke T."/>
            <person name="Ryan C.M."/>
            <person name="Banfield J.F."/>
        </authorList>
    </citation>
    <scope>NUCLEOTIDE SEQUENCE [LARGE SCALE GENOMIC DNA]</scope>
</reference>
<dbReference type="PANTHER" id="PTHR30619:SF1">
    <property type="entry name" value="RECOMBINATION PROTEIN 2"/>
    <property type="match status" value="1"/>
</dbReference>
<proteinExistence type="predicted"/>
<evidence type="ECO:0000256" key="3">
    <source>
        <dbReference type="ARBA" id="ARBA00022692"/>
    </source>
</evidence>
<dbReference type="InterPro" id="IPR004477">
    <property type="entry name" value="ComEC_N"/>
</dbReference>
<dbReference type="EMBL" id="PEXV01000112">
    <property type="protein sequence ID" value="PIS41399.1"/>
    <property type="molecule type" value="Genomic_DNA"/>
</dbReference>
<comment type="caution">
    <text evidence="8">The sequence shown here is derived from an EMBL/GenBank/DDBJ whole genome shotgun (WGS) entry which is preliminary data.</text>
</comment>
<gene>
    <name evidence="8" type="ORF">COT25_03280</name>
</gene>
<comment type="subcellular location">
    <subcellularLocation>
        <location evidence="1">Cell membrane</location>
        <topology evidence="1">Multi-pass membrane protein</topology>
    </subcellularLocation>
</comment>
<feature type="transmembrane region" description="Helical" evidence="6">
    <location>
        <begin position="76"/>
        <end position="93"/>
    </location>
</feature>
<feature type="transmembrane region" description="Helical" evidence="6">
    <location>
        <begin position="277"/>
        <end position="297"/>
    </location>
</feature>
<feature type="transmembrane region" description="Helical" evidence="6">
    <location>
        <begin position="380"/>
        <end position="400"/>
    </location>
</feature>
<keyword evidence="5 6" id="KW-0472">Membrane</keyword>
<evidence type="ECO:0000313" key="9">
    <source>
        <dbReference type="Proteomes" id="UP000228711"/>
    </source>
</evidence>
<evidence type="ECO:0000313" key="8">
    <source>
        <dbReference type="EMBL" id="PIS41399.1"/>
    </source>
</evidence>
<evidence type="ECO:0000256" key="5">
    <source>
        <dbReference type="ARBA" id="ARBA00023136"/>
    </source>
</evidence>
<dbReference type="GO" id="GO:0005886">
    <property type="term" value="C:plasma membrane"/>
    <property type="evidence" value="ECO:0007669"/>
    <property type="project" value="UniProtKB-SubCell"/>
</dbReference>
<feature type="transmembrane region" description="Helical" evidence="6">
    <location>
        <begin position="432"/>
        <end position="453"/>
    </location>
</feature>
<dbReference type="Pfam" id="PF03772">
    <property type="entry name" value="Competence"/>
    <property type="match status" value="1"/>
</dbReference>
<feature type="transmembrane region" description="Helical" evidence="6">
    <location>
        <begin position="318"/>
        <end position="335"/>
    </location>
</feature>
<keyword evidence="2" id="KW-1003">Cell membrane</keyword>
<dbReference type="NCBIfam" id="TIGR00360">
    <property type="entry name" value="ComEC_N-term"/>
    <property type="match status" value="1"/>
</dbReference>
<feature type="transmembrane region" description="Helical" evidence="6">
    <location>
        <begin position="341"/>
        <end position="359"/>
    </location>
</feature>
<evidence type="ECO:0000256" key="1">
    <source>
        <dbReference type="ARBA" id="ARBA00004651"/>
    </source>
</evidence>
<evidence type="ECO:0000256" key="2">
    <source>
        <dbReference type="ARBA" id="ARBA00022475"/>
    </source>
</evidence>
<keyword evidence="4 6" id="KW-1133">Transmembrane helix</keyword>
<feature type="transmembrane region" description="Helical" evidence="6">
    <location>
        <begin position="406"/>
        <end position="425"/>
    </location>
</feature>
<dbReference type="PANTHER" id="PTHR30619">
    <property type="entry name" value="DNA INTERNALIZATION/COMPETENCE PROTEIN COMEC/REC2"/>
    <property type="match status" value="1"/>
</dbReference>
<evidence type="ECO:0000256" key="6">
    <source>
        <dbReference type="SAM" id="Phobius"/>
    </source>
</evidence>
<dbReference type="Proteomes" id="UP000228711">
    <property type="component" value="Unassembled WGS sequence"/>
</dbReference>
<accession>A0A2H0YT06</accession>
<dbReference type="AlphaFoldDB" id="A0A2H0YT06"/>
<dbReference type="InterPro" id="IPR052159">
    <property type="entry name" value="Competence_DNA_uptake"/>
</dbReference>
<name>A0A2H0YT06_9BACT</name>
<feature type="non-terminal residue" evidence="8">
    <location>
        <position position="492"/>
    </location>
</feature>
<organism evidence="8 9">
    <name type="scientific">Candidatus Kerfeldbacteria bacterium CG08_land_8_20_14_0_20_42_7</name>
    <dbReference type="NCBI Taxonomy" id="2014245"/>
    <lineage>
        <taxon>Bacteria</taxon>
        <taxon>Candidatus Kerfeldiibacteriota</taxon>
    </lineage>
</organism>
<feature type="transmembrane region" description="Helical" evidence="6">
    <location>
        <begin position="246"/>
        <end position="265"/>
    </location>
</feature>
<feature type="transmembrane region" description="Helical" evidence="6">
    <location>
        <begin position="465"/>
        <end position="484"/>
    </location>
</feature>
<evidence type="ECO:0000259" key="7">
    <source>
        <dbReference type="Pfam" id="PF03772"/>
    </source>
</evidence>
<protein>
    <recommendedName>
        <fullName evidence="7">ComEC/Rec2-related protein domain-containing protein</fullName>
    </recommendedName>
</protein>